<dbReference type="EMBL" id="CP001669">
    <property type="protein sequence ID" value="AFZ79179.1"/>
    <property type="molecule type" value="Genomic_DNA"/>
</dbReference>
<dbReference type="RefSeq" id="XP_004828845.1">
    <property type="nucleotide sequence ID" value="XM_004828788.1"/>
</dbReference>
<sequence length="263" mass="30201">MKGHGVKSNKSNGGHSINGTGILPGFEGAMVRFETIHLRELERDPRPNKIRPIRLLAERRPLLVDNSYSPTNILSKLKSFTRPSTYNNNPTYFVEPFKCPTNIARMPVEELDKCDETTSSPSDTHKNIKRKKETKKAVVNIDFSKYRPTTVDTLKTILLNACNRPVISFILYTDWRRLFTQNSHCVYLSHMNDSDLEPIESVVFNDVSDRVKRRIVDEINNYKVGRGSHKSIQSSYLFSKYVKNVCSYVKITWTLILTIMAIV</sequence>
<dbReference type="GeneID" id="15807191"/>
<protein>
    <submittedName>
        <fullName evidence="2">Uncharacterized protein</fullName>
    </submittedName>
</protein>
<reference evidence="2 3" key="1">
    <citation type="journal article" date="2012" name="BMC Genomics">
        <title>Comparative genomic analysis and phylogenetic position of Theileria equi.</title>
        <authorList>
            <person name="Kappmeyer L.S."/>
            <person name="Thiagarajan M."/>
            <person name="Herndon D.R."/>
            <person name="Ramsay J.D."/>
            <person name="Caler E."/>
            <person name="Djikeng A."/>
            <person name="Gillespie J.J."/>
            <person name="Lau A.O."/>
            <person name="Roalson E.H."/>
            <person name="Silva J.C."/>
            <person name="Silva M.G."/>
            <person name="Suarez C.E."/>
            <person name="Ueti M.W."/>
            <person name="Nene V.M."/>
            <person name="Mealey R.H."/>
            <person name="Knowles D.P."/>
            <person name="Brayton K.A."/>
        </authorList>
    </citation>
    <scope>NUCLEOTIDE SEQUENCE [LARGE SCALE GENOMIC DNA]</scope>
    <source>
        <strain evidence="2 3">WA</strain>
    </source>
</reference>
<dbReference type="Proteomes" id="UP000031512">
    <property type="component" value="Chromosome 1"/>
</dbReference>
<dbReference type="VEuPathDB" id="PiroplasmaDB:BEWA_020250"/>
<evidence type="ECO:0000256" key="1">
    <source>
        <dbReference type="SAM" id="MobiDB-lite"/>
    </source>
</evidence>
<feature type="compositionally biased region" description="Polar residues" evidence="1">
    <location>
        <begin position="8"/>
        <end position="19"/>
    </location>
</feature>
<keyword evidence="3" id="KW-1185">Reference proteome</keyword>
<dbReference type="KEGG" id="beq:BEWA_020250"/>
<organism evidence="2 3">
    <name type="scientific">Theileria equi strain WA</name>
    <dbReference type="NCBI Taxonomy" id="1537102"/>
    <lineage>
        <taxon>Eukaryota</taxon>
        <taxon>Sar</taxon>
        <taxon>Alveolata</taxon>
        <taxon>Apicomplexa</taxon>
        <taxon>Aconoidasida</taxon>
        <taxon>Piroplasmida</taxon>
        <taxon>Theileriidae</taxon>
        <taxon>Theileria</taxon>
    </lineage>
</organism>
<name>L0AW99_THEEQ</name>
<evidence type="ECO:0000313" key="2">
    <source>
        <dbReference type="EMBL" id="AFZ79179.1"/>
    </source>
</evidence>
<gene>
    <name evidence="2" type="ORF">BEWA_020250</name>
</gene>
<proteinExistence type="predicted"/>
<accession>L0AW99</accession>
<dbReference type="AlphaFoldDB" id="L0AW99"/>
<evidence type="ECO:0000313" key="3">
    <source>
        <dbReference type="Proteomes" id="UP000031512"/>
    </source>
</evidence>
<feature type="region of interest" description="Disordered" evidence="1">
    <location>
        <begin position="1"/>
        <end position="21"/>
    </location>
</feature>